<protein>
    <submittedName>
        <fullName evidence="2">Uncharacterized protein</fullName>
    </submittedName>
</protein>
<sequence>MGRDQVQSGQGSRWAEGLSWLAAGKRPEWADVAALDMETRAYHSQWASLEAQDGILYLRWRAPGRGADLLQLLCLSKQQSAHSSMDDPISPAAPEADGAVLLSPASQDNTSPPGSAHPGPEARSPEKTLVFCAQERCATLRRTELTELFSSLQGRPRHTGAVFKGKHQNGVTDL</sequence>
<gene>
    <name evidence="2" type="ORF">AAFF_G00081940</name>
</gene>
<name>A0AAD7T3F7_9TELE</name>
<feature type="compositionally biased region" description="Polar residues" evidence="1">
    <location>
        <begin position="104"/>
        <end position="113"/>
    </location>
</feature>
<reference evidence="2" key="1">
    <citation type="journal article" date="2023" name="Science">
        <title>Genome structures resolve the early diversification of teleost fishes.</title>
        <authorList>
            <person name="Parey E."/>
            <person name="Louis A."/>
            <person name="Montfort J."/>
            <person name="Bouchez O."/>
            <person name="Roques C."/>
            <person name="Iampietro C."/>
            <person name="Lluch J."/>
            <person name="Castinel A."/>
            <person name="Donnadieu C."/>
            <person name="Desvignes T."/>
            <person name="Floi Bucao C."/>
            <person name="Jouanno E."/>
            <person name="Wen M."/>
            <person name="Mejri S."/>
            <person name="Dirks R."/>
            <person name="Jansen H."/>
            <person name="Henkel C."/>
            <person name="Chen W.J."/>
            <person name="Zahm M."/>
            <person name="Cabau C."/>
            <person name="Klopp C."/>
            <person name="Thompson A.W."/>
            <person name="Robinson-Rechavi M."/>
            <person name="Braasch I."/>
            <person name="Lecointre G."/>
            <person name="Bobe J."/>
            <person name="Postlethwait J.H."/>
            <person name="Berthelot C."/>
            <person name="Roest Crollius H."/>
            <person name="Guiguen Y."/>
        </authorList>
    </citation>
    <scope>NUCLEOTIDE SEQUENCE</scope>
    <source>
        <strain evidence="2">NC1722</strain>
    </source>
</reference>
<feature type="region of interest" description="Disordered" evidence="1">
    <location>
        <begin position="81"/>
        <end position="127"/>
    </location>
</feature>
<proteinExistence type="predicted"/>
<dbReference type="AlphaFoldDB" id="A0AAD7T3F7"/>
<evidence type="ECO:0000313" key="2">
    <source>
        <dbReference type="EMBL" id="KAJ8413687.1"/>
    </source>
</evidence>
<evidence type="ECO:0000256" key="1">
    <source>
        <dbReference type="SAM" id="MobiDB-lite"/>
    </source>
</evidence>
<dbReference type="EMBL" id="JAINUG010000015">
    <property type="protein sequence ID" value="KAJ8413687.1"/>
    <property type="molecule type" value="Genomic_DNA"/>
</dbReference>
<dbReference type="Proteomes" id="UP001221898">
    <property type="component" value="Unassembled WGS sequence"/>
</dbReference>
<organism evidence="2 3">
    <name type="scientific">Aldrovandia affinis</name>
    <dbReference type="NCBI Taxonomy" id="143900"/>
    <lineage>
        <taxon>Eukaryota</taxon>
        <taxon>Metazoa</taxon>
        <taxon>Chordata</taxon>
        <taxon>Craniata</taxon>
        <taxon>Vertebrata</taxon>
        <taxon>Euteleostomi</taxon>
        <taxon>Actinopterygii</taxon>
        <taxon>Neopterygii</taxon>
        <taxon>Teleostei</taxon>
        <taxon>Notacanthiformes</taxon>
        <taxon>Halosauridae</taxon>
        <taxon>Aldrovandia</taxon>
    </lineage>
</organism>
<keyword evidence="3" id="KW-1185">Reference proteome</keyword>
<evidence type="ECO:0000313" key="3">
    <source>
        <dbReference type="Proteomes" id="UP001221898"/>
    </source>
</evidence>
<accession>A0AAD7T3F7</accession>
<comment type="caution">
    <text evidence="2">The sequence shown here is derived from an EMBL/GenBank/DDBJ whole genome shotgun (WGS) entry which is preliminary data.</text>
</comment>